<dbReference type="Pfam" id="PF00005">
    <property type="entry name" value="ABC_tran"/>
    <property type="match status" value="2"/>
</dbReference>
<feature type="transmembrane region" description="Helical" evidence="11">
    <location>
        <begin position="494"/>
        <end position="516"/>
    </location>
</feature>
<dbReference type="Pfam" id="PF08370">
    <property type="entry name" value="PDR_assoc"/>
    <property type="match status" value="1"/>
</dbReference>
<feature type="signal peptide" evidence="12">
    <location>
        <begin position="1"/>
        <end position="22"/>
    </location>
</feature>
<evidence type="ECO:0000313" key="14">
    <source>
        <dbReference type="EMBL" id="KAE9446709.1"/>
    </source>
</evidence>
<keyword evidence="8 11" id="KW-1133">Transmembrane helix</keyword>
<keyword evidence="9 11" id="KW-0472">Membrane</keyword>
<feature type="chain" id="PRO_5025532517" description="ABC transporter domain-containing protein" evidence="12">
    <location>
        <begin position="23"/>
        <end position="1365"/>
    </location>
</feature>
<comment type="caution">
    <text evidence="14">The sequence shown here is derived from an EMBL/GenBank/DDBJ whole genome shotgun (WGS) entry which is preliminary data.</text>
</comment>
<dbReference type="InterPro" id="IPR034003">
    <property type="entry name" value="ABCG_PDR_2"/>
</dbReference>
<dbReference type="EMBL" id="QEFC01003733">
    <property type="protein sequence ID" value="KAE9446709.1"/>
    <property type="molecule type" value="Genomic_DNA"/>
</dbReference>
<keyword evidence="4 11" id="KW-0812">Transmembrane</keyword>
<sequence>MSVSAGGWLVLRVVVRSGVVMAVGSLGATRIEPAEIATRLRSPFQYHTSSPRASSELFSIKDDLDDDYATKWAEYDRLPTFVQLRSSLLEENKGSKRVIEVTKTASLERHVFVEKLIKHIENDNLRLLQKMRKRIDKVGVELPRVVVRYNNLRVEAECEVVHGKPLPTLWNSLKSFLLDCTKVLGLKPQKAKINIIDDFSGIIKPGRMTLLLGPPGCGKTTLLKALSGNLDKSLKIPLVFCLAHASKNQPIASDPALLSSREALDFSARCQGVGTLAEIMAEVSRREEEAQVVPDPDIDTYMKEISIEGQKTTLQTDYILKILGLDICADTLVGDAMRRGVSGGQKKRLTTGEMIIGPTKALFMDEISNGLDSSTTYQVIVCLQQLAHITDATILVGLLQPAPETFDLFDDIILRQKGRLCIMDLVVTFWDFLRIVGLDVLKGKGLSQEKIKHSTGTKLNSLIVASLLISEVVGWAVELAVVDAAGWCVKEVTAEWIVVVGVELLVTASITATIFFRGTRSEVNQINIYLGALFLAVIMVFFDGLPELSLTVARLAVFYKQRDLCFYPAWSYAISSTILKVPISLLQALIWTSLTYYAIGYSPEPERFFRHFVLLFALHLVATSLFRFLASVCRTMVASSTSGFLTTLAGNTTTIGNETLEARGLYFSGHFFWISVGALIGFAVLFNIGFTLALTFLNPPRSRAIISNEKLSQIQGSEDSSNVAGNAAKSKSYQNTTPKPQKDQLVLPFKPLCLTFKDVQYSVEVPLKKLQLLCDITGALKPGVLTALMGVSGAGKTTLLDVLAGRKTSGTVEGDIRIGGHPKVHDTFARVSGYCEQTDIHSPHITIEESVVYSAWLRLHPEIDSKTKFKFVREVLEIIELDEIRDCLVGMPGVSGLSVEQRKRLTIAVELVANPSIIFMDEPTTGLDARAAAIVMRAIKNVADTGRTIVCTIHQPSIDIFEAFDEDVSRVPKIRNNYNPATWMLEVTSKSAEAELGIDFAQVYMNSVLYKNNKALVNSLSIPPDSKELHFATRFSQDGWGQFKSCLWKQHLSYWRNPSYTLMRSMYSLISSLLFGILYWDQGTKIDNQLRLSNVLAAIATVSFFTGVNNCSSVLPYVSTERSVLYREKYAGMYGSWAYALAQVMIEVPYLLGQAMIFVIITYPMVGFYWSTFKVLWYFYAIFCTLTYYTFLGMLLIAMTPSFPIAVVLQSPVTDLVEFVMPLAANSQVVDLDVLSSTYILDPKGCTYFSVWRYNRDACESISLELEEIGKSLSSSFRRLTSSFRKSSGLTSANDDDVENQENALLWAELYRLPTIRRLRSSLVDENDESKADVQGKSKQTSSSFQELGFPFEELFGFANDPCTL</sequence>
<keyword evidence="3" id="KW-0813">Transport</keyword>
<feature type="region of interest" description="Disordered" evidence="10">
    <location>
        <begin position="717"/>
        <end position="739"/>
    </location>
</feature>
<evidence type="ECO:0000256" key="10">
    <source>
        <dbReference type="SAM" id="MobiDB-lite"/>
    </source>
</evidence>
<evidence type="ECO:0000256" key="8">
    <source>
        <dbReference type="ARBA" id="ARBA00022989"/>
    </source>
</evidence>
<evidence type="ECO:0000256" key="9">
    <source>
        <dbReference type="ARBA" id="ARBA00023136"/>
    </source>
</evidence>
<feature type="transmembrane region" description="Helical" evidence="11">
    <location>
        <begin position="1152"/>
        <end position="1170"/>
    </location>
</feature>
<evidence type="ECO:0000256" key="7">
    <source>
        <dbReference type="ARBA" id="ARBA00022840"/>
    </source>
</evidence>
<dbReference type="InterPro" id="IPR027417">
    <property type="entry name" value="P-loop_NTPase"/>
</dbReference>
<dbReference type="PROSITE" id="PS50893">
    <property type="entry name" value="ABC_TRANSPORTER_2"/>
    <property type="match status" value="2"/>
</dbReference>
<dbReference type="Proteomes" id="UP000428333">
    <property type="component" value="Linkage Group LG13"/>
</dbReference>
<keyword evidence="7" id="KW-0067">ATP-binding</keyword>
<feature type="transmembrane region" description="Helical" evidence="11">
    <location>
        <begin position="611"/>
        <end position="630"/>
    </location>
</feature>
<dbReference type="PANTHER" id="PTHR19241">
    <property type="entry name" value="ATP-BINDING CASSETTE TRANSPORTER"/>
    <property type="match status" value="1"/>
</dbReference>
<dbReference type="SMART" id="SM00382">
    <property type="entry name" value="AAA"/>
    <property type="match status" value="2"/>
</dbReference>
<dbReference type="Pfam" id="PF01061">
    <property type="entry name" value="ABC2_membrane"/>
    <property type="match status" value="2"/>
</dbReference>
<feature type="transmembrane region" description="Helical" evidence="11">
    <location>
        <begin position="578"/>
        <end position="599"/>
    </location>
</feature>
<keyword evidence="15" id="KW-1185">Reference proteome</keyword>
<feature type="domain" description="ABC transporter" evidence="13">
    <location>
        <begin position="754"/>
        <end position="996"/>
    </location>
</feature>
<dbReference type="FunFam" id="3.40.50.300:FF:000532">
    <property type="entry name" value="ABC transporter G family member 34"/>
    <property type="match status" value="1"/>
</dbReference>
<name>A0A6A4KV71_9ERIC</name>
<dbReference type="GO" id="GO:0005524">
    <property type="term" value="F:ATP binding"/>
    <property type="evidence" value="ECO:0007669"/>
    <property type="project" value="UniProtKB-KW"/>
</dbReference>
<dbReference type="CDD" id="cd03232">
    <property type="entry name" value="ABCG_PDR_domain2"/>
    <property type="match status" value="1"/>
</dbReference>
<reference evidence="14 15" key="1">
    <citation type="journal article" date="2019" name="Genome Biol. Evol.">
        <title>The Rhododendron genome and chromosomal organization provide insight into shared whole-genome duplications across the heath family (Ericaceae).</title>
        <authorList>
            <person name="Soza V.L."/>
            <person name="Lindsley D."/>
            <person name="Waalkes A."/>
            <person name="Ramage E."/>
            <person name="Patwardhan R.P."/>
            <person name="Burton J.N."/>
            <person name="Adey A."/>
            <person name="Kumar A."/>
            <person name="Qiu R."/>
            <person name="Shendure J."/>
            <person name="Hall B."/>
        </authorList>
    </citation>
    <scope>NUCLEOTIDE SEQUENCE [LARGE SCALE GENOMIC DNA]</scope>
    <source>
        <strain evidence="14">RSF 1966-606</strain>
    </source>
</reference>
<feature type="transmembrane region" description="Helical" evidence="11">
    <location>
        <begin position="528"/>
        <end position="545"/>
    </location>
</feature>
<feature type="domain" description="ABC transporter" evidence="13">
    <location>
        <begin position="181"/>
        <end position="463"/>
    </location>
</feature>
<dbReference type="InterPro" id="IPR013525">
    <property type="entry name" value="ABC2_TM"/>
</dbReference>
<dbReference type="Gene3D" id="3.40.50.300">
    <property type="entry name" value="P-loop containing nucleotide triphosphate hydrolases"/>
    <property type="match status" value="2"/>
</dbReference>
<evidence type="ECO:0000259" key="13">
    <source>
        <dbReference type="PROSITE" id="PS50893"/>
    </source>
</evidence>
<dbReference type="GO" id="GO:0016887">
    <property type="term" value="F:ATP hydrolysis activity"/>
    <property type="evidence" value="ECO:0007669"/>
    <property type="project" value="InterPro"/>
</dbReference>
<evidence type="ECO:0000256" key="2">
    <source>
        <dbReference type="ARBA" id="ARBA00006012"/>
    </source>
</evidence>
<evidence type="ECO:0000256" key="4">
    <source>
        <dbReference type="ARBA" id="ARBA00022692"/>
    </source>
</evidence>
<keyword evidence="12" id="KW-0732">Signal</keyword>
<gene>
    <name evidence="14" type="ORF">C3L33_21396</name>
</gene>
<dbReference type="OrthoDB" id="66620at2759"/>
<feature type="transmembrane region" description="Helical" evidence="11">
    <location>
        <begin position="1177"/>
        <end position="1199"/>
    </location>
</feature>
<dbReference type="SUPFAM" id="SSF52540">
    <property type="entry name" value="P-loop containing nucleoside triphosphate hydrolases"/>
    <property type="match status" value="2"/>
</dbReference>
<feature type="transmembrane region" description="Helical" evidence="11">
    <location>
        <begin position="671"/>
        <end position="697"/>
    </location>
</feature>
<dbReference type="GO" id="GO:0005886">
    <property type="term" value="C:plasma membrane"/>
    <property type="evidence" value="ECO:0007669"/>
    <property type="project" value="UniProtKB-ARBA"/>
</dbReference>
<dbReference type="FunFam" id="3.40.50.300:FF:000059">
    <property type="entry name" value="ABC transporter G family member 40"/>
    <property type="match status" value="1"/>
</dbReference>
<comment type="similarity">
    <text evidence="2">Belongs to the ABC transporter superfamily. ABCG family. PDR (TC 3.A.1.205) subfamily.</text>
</comment>
<dbReference type="InterPro" id="IPR003593">
    <property type="entry name" value="AAA+_ATPase"/>
</dbReference>
<proteinExistence type="inferred from homology"/>
<evidence type="ECO:0000313" key="15">
    <source>
        <dbReference type="Proteomes" id="UP000428333"/>
    </source>
</evidence>
<comment type="subcellular location">
    <subcellularLocation>
        <location evidence="1">Membrane</location>
        <topology evidence="1">Multi-pass membrane protein</topology>
    </subcellularLocation>
</comment>
<evidence type="ECO:0000256" key="1">
    <source>
        <dbReference type="ARBA" id="ARBA00004141"/>
    </source>
</evidence>
<protein>
    <recommendedName>
        <fullName evidence="13">ABC transporter domain-containing protein</fullName>
    </recommendedName>
</protein>
<evidence type="ECO:0000256" key="12">
    <source>
        <dbReference type="SAM" id="SignalP"/>
    </source>
</evidence>
<feature type="transmembrane region" description="Helical" evidence="11">
    <location>
        <begin position="462"/>
        <end position="482"/>
    </location>
</feature>
<dbReference type="InterPro" id="IPR013581">
    <property type="entry name" value="PDR_assoc"/>
</dbReference>
<evidence type="ECO:0000256" key="6">
    <source>
        <dbReference type="ARBA" id="ARBA00022741"/>
    </source>
</evidence>
<accession>A0A6A4KV71</accession>
<keyword evidence="5" id="KW-0677">Repeat</keyword>
<evidence type="ECO:0000256" key="11">
    <source>
        <dbReference type="SAM" id="Phobius"/>
    </source>
</evidence>
<dbReference type="InterPro" id="IPR003439">
    <property type="entry name" value="ABC_transporter-like_ATP-bd"/>
</dbReference>
<evidence type="ECO:0000256" key="3">
    <source>
        <dbReference type="ARBA" id="ARBA00022448"/>
    </source>
</evidence>
<feature type="non-terminal residue" evidence="14">
    <location>
        <position position="1"/>
    </location>
</feature>
<keyword evidence="6" id="KW-0547">Nucleotide-binding</keyword>
<organism evidence="14 15">
    <name type="scientific">Rhododendron williamsianum</name>
    <dbReference type="NCBI Taxonomy" id="262921"/>
    <lineage>
        <taxon>Eukaryota</taxon>
        <taxon>Viridiplantae</taxon>
        <taxon>Streptophyta</taxon>
        <taxon>Embryophyta</taxon>
        <taxon>Tracheophyta</taxon>
        <taxon>Spermatophyta</taxon>
        <taxon>Magnoliopsida</taxon>
        <taxon>eudicotyledons</taxon>
        <taxon>Gunneridae</taxon>
        <taxon>Pentapetalae</taxon>
        <taxon>asterids</taxon>
        <taxon>Ericales</taxon>
        <taxon>Ericaceae</taxon>
        <taxon>Ericoideae</taxon>
        <taxon>Rhodoreae</taxon>
        <taxon>Rhododendron</taxon>
    </lineage>
</organism>
<evidence type="ECO:0000256" key="5">
    <source>
        <dbReference type="ARBA" id="ARBA00022737"/>
    </source>
</evidence>
<dbReference type="GO" id="GO:0140359">
    <property type="term" value="F:ABC-type transporter activity"/>
    <property type="evidence" value="ECO:0007669"/>
    <property type="project" value="InterPro"/>
</dbReference>